<dbReference type="Gene3D" id="1.10.10.10">
    <property type="entry name" value="Winged helix-like DNA-binding domain superfamily/Winged helix DNA-binding domain"/>
    <property type="match status" value="1"/>
</dbReference>
<dbReference type="GO" id="GO:0003723">
    <property type="term" value="F:RNA binding"/>
    <property type="evidence" value="ECO:0007669"/>
    <property type="project" value="TreeGrafter"/>
</dbReference>
<feature type="region of interest" description="Disordered" evidence="4">
    <location>
        <begin position="86"/>
        <end position="126"/>
    </location>
</feature>
<dbReference type="AlphaFoldDB" id="A0A835M5Z7"/>
<name>A0A835M5Z7_9MAGN</name>
<dbReference type="InterPro" id="IPR001266">
    <property type="entry name" value="Ribosomal_eS19"/>
</dbReference>
<comment type="similarity">
    <text evidence="1">Belongs to the eukaryotic ribosomal protein eS19 family.</text>
</comment>
<dbReference type="InterPro" id="IPR036388">
    <property type="entry name" value="WH-like_DNA-bd_sf"/>
</dbReference>
<evidence type="ECO:0000313" key="5">
    <source>
        <dbReference type="EMBL" id="KAF9617677.1"/>
    </source>
</evidence>
<organism evidence="5 6">
    <name type="scientific">Coptis chinensis</name>
    <dbReference type="NCBI Taxonomy" id="261450"/>
    <lineage>
        <taxon>Eukaryota</taxon>
        <taxon>Viridiplantae</taxon>
        <taxon>Streptophyta</taxon>
        <taxon>Embryophyta</taxon>
        <taxon>Tracheophyta</taxon>
        <taxon>Spermatophyta</taxon>
        <taxon>Magnoliopsida</taxon>
        <taxon>Ranunculales</taxon>
        <taxon>Ranunculaceae</taxon>
        <taxon>Coptidoideae</taxon>
        <taxon>Coptis</taxon>
    </lineage>
</organism>
<sequence>MDDVFLSFFDIGALDKSTTFLFSIYISLSPHELVKAYSSHLKRSGKMELPQWTDIEKTATFKELAPYDPDWYYIRAGILIRSKCGRDREEPKGKSESAQGDAAAGVRGRGRGGAGFRGRGRGMRRR</sequence>
<evidence type="ECO:0000313" key="6">
    <source>
        <dbReference type="Proteomes" id="UP000631114"/>
    </source>
</evidence>
<evidence type="ECO:0000256" key="4">
    <source>
        <dbReference type="SAM" id="MobiDB-lite"/>
    </source>
</evidence>
<keyword evidence="2" id="KW-0689">Ribosomal protein</keyword>
<dbReference type="GO" id="GO:0000028">
    <property type="term" value="P:ribosomal small subunit assembly"/>
    <property type="evidence" value="ECO:0007669"/>
    <property type="project" value="TreeGrafter"/>
</dbReference>
<dbReference type="EMBL" id="JADFTS010000003">
    <property type="protein sequence ID" value="KAF9617677.1"/>
    <property type="molecule type" value="Genomic_DNA"/>
</dbReference>
<dbReference type="PANTHER" id="PTHR11710">
    <property type="entry name" value="40S RIBOSOMAL PROTEIN S19"/>
    <property type="match status" value="1"/>
</dbReference>
<gene>
    <name evidence="5" type="ORF">IFM89_037911</name>
</gene>
<dbReference type="SMART" id="SM01413">
    <property type="entry name" value="Ribosomal_S19e"/>
    <property type="match status" value="1"/>
</dbReference>
<reference evidence="5 6" key="1">
    <citation type="submission" date="2020-10" db="EMBL/GenBank/DDBJ databases">
        <title>The Coptis chinensis genome and diversification of protoberbering-type alkaloids.</title>
        <authorList>
            <person name="Wang B."/>
            <person name="Shu S."/>
            <person name="Song C."/>
            <person name="Liu Y."/>
        </authorList>
    </citation>
    <scope>NUCLEOTIDE SEQUENCE [LARGE SCALE GENOMIC DNA]</scope>
    <source>
        <strain evidence="5">HL-2020</strain>
        <tissue evidence="5">Leaf</tissue>
    </source>
</reference>
<dbReference type="Proteomes" id="UP000631114">
    <property type="component" value="Unassembled WGS sequence"/>
</dbReference>
<dbReference type="GO" id="GO:0006412">
    <property type="term" value="P:translation"/>
    <property type="evidence" value="ECO:0007669"/>
    <property type="project" value="InterPro"/>
</dbReference>
<evidence type="ECO:0000256" key="1">
    <source>
        <dbReference type="ARBA" id="ARBA00010014"/>
    </source>
</evidence>
<evidence type="ECO:0000256" key="2">
    <source>
        <dbReference type="ARBA" id="ARBA00022980"/>
    </source>
</evidence>
<dbReference type="Pfam" id="PF01090">
    <property type="entry name" value="Ribosomal_S19e"/>
    <property type="match status" value="1"/>
</dbReference>
<keyword evidence="3" id="KW-0687">Ribonucleoprotein</keyword>
<evidence type="ECO:0000256" key="3">
    <source>
        <dbReference type="ARBA" id="ARBA00023274"/>
    </source>
</evidence>
<dbReference type="GO" id="GO:0022627">
    <property type="term" value="C:cytosolic small ribosomal subunit"/>
    <property type="evidence" value="ECO:0007669"/>
    <property type="project" value="TreeGrafter"/>
</dbReference>
<proteinExistence type="inferred from homology"/>
<dbReference type="SUPFAM" id="SSF46785">
    <property type="entry name" value="Winged helix' DNA-binding domain"/>
    <property type="match status" value="1"/>
</dbReference>
<dbReference type="PANTHER" id="PTHR11710:SF0">
    <property type="entry name" value="40S RIBOSOMAL PROTEIN S19"/>
    <property type="match status" value="1"/>
</dbReference>
<feature type="compositionally biased region" description="Basic and acidic residues" evidence="4">
    <location>
        <begin position="86"/>
        <end position="95"/>
    </location>
</feature>
<accession>A0A835M5Z7</accession>
<dbReference type="OrthoDB" id="428974at2759"/>
<protein>
    <recommendedName>
        <fullName evidence="7">40S ribosomal protein S19</fullName>
    </recommendedName>
</protein>
<dbReference type="GO" id="GO:0003735">
    <property type="term" value="F:structural constituent of ribosome"/>
    <property type="evidence" value="ECO:0007669"/>
    <property type="project" value="InterPro"/>
</dbReference>
<comment type="caution">
    <text evidence="5">The sequence shown here is derived from an EMBL/GenBank/DDBJ whole genome shotgun (WGS) entry which is preliminary data.</text>
</comment>
<keyword evidence="6" id="KW-1185">Reference proteome</keyword>
<dbReference type="InterPro" id="IPR036390">
    <property type="entry name" value="WH_DNA-bd_sf"/>
</dbReference>
<evidence type="ECO:0008006" key="7">
    <source>
        <dbReference type="Google" id="ProtNLM"/>
    </source>
</evidence>